<dbReference type="InterPro" id="IPR013332">
    <property type="entry name" value="KPR_N"/>
</dbReference>
<evidence type="ECO:0000313" key="13">
    <source>
        <dbReference type="Proteomes" id="UP000825886"/>
    </source>
</evidence>
<keyword evidence="6" id="KW-0521">NADP</keyword>
<protein>
    <recommendedName>
        <fullName evidence="4">2-dehydropantoate 2-reductase</fullName>
        <ecNumber evidence="3">1.1.1.169</ecNumber>
    </recommendedName>
    <alternativeName>
        <fullName evidence="8">Ketopantoate reductase</fullName>
    </alternativeName>
</protein>
<evidence type="ECO:0000256" key="1">
    <source>
        <dbReference type="ARBA" id="ARBA00004994"/>
    </source>
</evidence>
<evidence type="ECO:0000256" key="3">
    <source>
        <dbReference type="ARBA" id="ARBA00013014"/>
    </source>
</evidence>
<evidence type="ECO:0000313" key="12">
    <source>
        <dbReference type="EMBL" id="QZN96113.1"/>
    </source>
</evidence>
<evidence type="ECO:0000256" key="6">
    <source>
        <dbReference type="ARBA" id="ARBA00022857"/>
    </source>
</evidence>
<dbReference type="Gene3D" id="1.10.1040.10">
    <property type="entry name" value="N-(1-d-carboxylethyl)-l-norvaline Dehydrogenase, domain 2"/>
    <property type="match status" value="1"/>
</dbReference>
<feature type="domain" description="Ketopantoate reductase N-terminal" evidence="10">
    <location>
        <begin position="5"/>
        <end position="162"/>
    </location>
</feature>
<dbReference type="NCBIfam" id="TIGR00745">
    <property type="entry name" value="apbA_panE"/>
    <property type="match status" value="1"/>
</dbReference>
<evidence type="ECO:0000259" key="11">
    <source>
        <dbReference type="Pfam" id="PF08546"/>
    </source>
</evidence>
<comment type="catalytic activity">
    <reaction evidence="9">
        <text>(R)-pantoate + NADP(+) = 2-dehydropantoate + NADPH + H(+)</text>
        <dbReference type="Rhea" id="RHEA:16233"/>
        <dbReference type="ChEBI" id="CHEBI:11561"/>
        <dbReference type="ChEBI" id="CHEBI:15378"/>
        <dbReference type="ChEBI" id="CHEBI:15980"/>
        <dbReference type="ChEBI" id="CHEBI:57783"/>
        <dbReference type="ChEBI" id="CHEBI:58349"/>
        <dbReference type="EC" id="1.1.1.169"/>
    </reaction>
</comment>
<gene>
    <name evidence="12" type="ORF">K6K13_01055</name>
</gene>
<evidence type="ECO:0000256" key="9">
    <source>
        <dbReference type="ARBA" id="ARBA00048793"/>
    </source>
</evidence>
<evidence type="ECO:0000256" key="4">
    <source>
        <dbReference type="ARBA" id="ARBA00019465"/>
    </source>
</evidence>
<sequence length="355" mass="38537">MSERILIIGAGAIGSYLGAYLTRAGRQVTLIDPWAENVETIRRDGVSLEGLTPEEHFTVPLNVLHLGDAQRLHREPPFDIGLVALKSYDTLWATQFIRPFIRPEGVIASAQNCINDARVASVAGKENTLGIVITIAAELYAPGKVRRGNQRGVPGTLRVGEFGGGITPRLQRVGELLQPVDTVLVTPDLYAHRWTKLSINAMRNSIAAASGLTGNDLIRHERVRRFAIRLGGEAAQVGLAQGLALDTINRSTPEGLVKAAQGDAHALAEAEANFLSYVELGTQSEHQRPSMGQDIRRQRRTEIDYMNGLIVEVGQQVGVPTPANAAIVDAIHQIERGQLSPSPELIVQLDESLQR</sequence>
<dbReference type="Proteomes" id="UP000825886">
    <property type="component" value="Chromosome"/>
</dbReference>
<keyword evidence="7 12" id="KW-0560">Oxidoreductase</keyword>
<evidence type="ECO:0000256" key="2">
    <source>
        <dbReference type="ARBA" id="ARBA00007870"/>
    </source>
</evidence>
<organism evidence="12 13">
    <name type="scientific">Symbiopectobacterium purcellii</name>
    <dbReference type="NCBI Taxonomy" id="2871826"/>
    <lineage>
        <taxon>Bacteria</taxon>
        <taxon>Pseudomonadati</taxon>
        <taxon>Pseudomonadota</taxon>
        <taxon>Gammaproteobacteria</taxon>
        <taxon>Enterobacterales</taxon>
        <taxon>Enterobacteriaceae</taxon>
    </lineage>
</organism>
<dbReference type="Pfam" id="PF08546">
    <property type="entry name" value="ApbA_C"/>
    <property type="match status" value="1"/>
</dbReference>
<dbReference type="InterPro" id="IPR003710">
    <property type="entry name" value="ApbA"/>
</dbReference>
<comment type="pathway">
    <text evidence="1">Cofactor biosynthesis; (R)-pantothenate biosynthesis; (R)-pantoate from 3-methyl-2-oxobutanoate: step 2/2.</text>
</comment>
<keyword evidence="13" id="KW-1185">Reference proteome</keyword>
<dbReference type="SUPFAM" id="SSF48179">
    <property type="entry name" value="6-phosphogluconate dehydrogenase C-terminal domain-like"/>
    <property type="match status" value="1"/>
</dbReference>
<feature type="domain" description="Ketopantoate reductase C-terminal" evidence="11">
    <location>
        <begin position="189"/>
        <end position="335"/>
    </location>
</feature>
<dbReference type="InterPro" id="IPR050838">
    <property type="entry name" value="Ketopantoate_reductase"/>
</dbReference>
<dbReference type="EC" id="1.1.1.169" evidence="3"/>
<dbReference type="SUPFAM" id="SSF51735">
    <property type="entry name" value="NAD(P)-binding Rossmann-fold domains"/>
    <property type="match status" value="1"/>
</dbReference>
<evidence type="ECO:0000256" key="8">
    <source>
        <dbReference type="ARBA" id="ARBA00032024"/>
    </source>
</evidence>
<dbReference type="EMBL" id="CP081864">
    <property type="protein sequence ID" value="QZN96113.1"/>
    <property type="molecule type" value="Genomic_DNA"/>
</dbReference>
<accession>A0ABX9AM25</accession>
<dbReference type="Pfam" id="PF02558">
    <property type="entry name" value="ApbA"/>
    <property type="match status" value="1"/>
</dbReference>
<keyword evidence="5" id="KW-0566">Pantothenate biosynthesis</keyword>
<dbReference type="Gene3D" id="3.40.50.720">
    <property type="entry name" value="NAD(P)-binding Rossmann-like Domain"/>
    <property type="match status" value="1"/>
</dbReference>
<evidence type="ECO:0000256" key="7">
    <source>
        <dbReference type="ARBA" id="ARBA00023002"/>
    </source>
</evidence>
<dbReference type="InterPro" id="IPR013752">
    <property type="entry name" value="KPA_reductase"/>
</dbReference>
<dbReference type="InterPro" id="IPR008927">
    <property type="entry name" value="6-PGluconate_DH-like_C_sf"/>
</dbReference>
<dbReference type="PANTHER" id="PTHR43765:SF2">
    <property type="entry name" value="2-DEHYDROPANTOATE 2-REDUCTASE"/>
    <property type="match status" value="1"/>
</dbReference>
<reference evidence="12 13" key="1">
    <citation type="submission" date="2021-08" db="EMBL/GenBank/DDBJ databases">
        <title>Culture and genomic analysis of Symbiopectobacterium purcellii sp. nov. gen. nov., isolated from the leafhopper Empoasca decipiens.</title>
        <authorList>
            <person name="Nadal-Jimenez P."/>
            <person name="Siozios S."/>
            <person name="Halliday N."/>
            <person name="Camara M."/>
            <person name="Hurst G.D.D."/>
        </authorList>
    </citation>
    <scope>NUCLEOTIDE SEQUENCE [LARGE SCALE GENOMIC DNA]</scope>
    <source>
        <strain evidence="12 13">SyEd1</strain>
    </source>
</reference>
<dbReference type="RefSeq" id="WP_222159176.1">
    <property type="nucleotide sequence ID" value="NZ_CP081864.1"/>
</dbReference>
<comment type="similarity">
    <text evidence="2">Belongs to the ketopantoate reductase family.</text>
</comment>
<dbReference type="InterPro" id="IPR013328">
    <property type="entry name" value="6PGD_dom2"/>
</dbReference>
<name>A0ABX9AM25_9ENTR</name>
<dbReference type="PANTHER" id="PTHR43765">
    <property type="entry name" value="2-DEHYDROPANTOATE 2-REDUCTASE-RELATED"/>
    <property type="match status" value="1"/>
</dbReference>
<dbReference type="InterPro" id="IPR036291">
    <property type="entry name" value="NAD(P)-bd_dom_sf"/>
</dbReference>
<evidence type="ECO:0000256" key="5">
    <source>
        <dbReference type="ARBA" id="ARBA00022655"/>
    </source>
</evidence>
<dbReference type="GO" id="GO:0008677">
    <property type="term" value="F:2-dehydropantoate 2-reductase activity"/>
    <property type="evidence" value="ECO:0007669"/>
    <property type="project" value="UniProtKB-EC"/>
</dbReference>
<proteinExistence type="inferred from homology"/>
<evidence type="ECO:0000259" key="10">
    <source>
        <dbReference type="Pfam" id="PF02558"/>
    </source>
</evidence>